<evidence type="ECO:0000313" key="3">
    <source>
        <dbReference type="Proteomes" id="UP001175211"/>
    </source>
</evidence>
<organism evidence="2 3">
    <name type="scientific">Armillaria tabescens</name>
    <name type="common">Ringless honey mushroom</name>
    <name type="synonym">Agaricus tabescens</name>
    <dbReference type="NCBI Taxonomy" id="1929756"/>
    <lineage>
        <taxon>Eukaryota</taxon>
        <taxon>Fungi</taxon>
        <taxon>Dikarya</taxon>
        <taxon>Basidiomycota</taxon>
        <taxon>Agaricomycotina</taxon>
        <taxon>Agaricomycetes</taxon>
        <taxon>Agaricomycetidae</taxon>
        <taxon>Agaricales</taxon>
        <taxon>Marasmiineae</taxon>
        <taxon>Physalacriaceae</taxon>
        <taxon>Desarmillaria</taxon>
    </lineage>
</organism>
<keyword evidence="3" id="KW-1185">Reference proteome</keyword>
<gene>
    <name evidence="2" type="ORF">EV420DRAFT_1104434</name>
</gene>
<evidence type="ECO:0000256" key="1">
    <source>
        <dbReference type="SAM" id="MobiDB-lite"/>
    </source>
</evidence>
<name>A0AA39NDW1_ARMTA</name>
<proteinExistence type="predicted"/>
<evidence type="ECO:0000313" key="2">
    <source>
        <dbReference type="EMBL" id="KAK0463714.1"/>
    </source>
</evidence>
<dbReference type="RefSeq" id="XP_060335024.1">
    <property type="nucleotide sequence ID" value="XM_060465849.1"/>
</dbReference>
<reference evidence="2" key="1">
    <citation type="submission" date="2023-06" db="EMBL/GenBank/DDBJ databases">
        <authorList>
            <consortium name="Lawrence Berkeley National Laboratory"/>
            <person name="Ahrendt S."/>
            <person name="Sahu N."/>
            <person name="Indic B."/>
            <person name="Wong-Bajracharya J."/>
            <person name="Merenyi Z."/>
            <person name="Ke H.-M."/>
            <person name="Monk M."/>
            <person name="Kocsube S."/>
            <person name="Drula E."/>
            <person name="Lipzen A."/>
            <person name="Balint B."/>
            <person name="Henrissat B."/>
            <person name="Andreopoulos B."/>
            <person name="Martin F.M."/>
            <person name="Harder C.B."/>
            <person name="Rigling D."/>
            <person name="Ford K.L."/>
            <person name="Foster G.D."/>
            <person name="Pangilinan J."/>
            <person name="Papanicolaou A."/>
            <person name="Barry K."/>
            <person name="LaButti K."/>
            <person name="Viragh M."/>
            <person name="Koriabine M."/>
            <person name="Yan M."/>
            <person name="Riley R."/>
            <person name="Champramary S."/>
            <person name="Plett K.L."/>
            <person name="Tsai I.J."/>
            <person name="Slot J."/>
            <person name="Sipos G."/>
            <person name="Plett J."/>
            <person name="Nagy L.G."/>
            <person name="Grigoriev I.V."/>
        </authorList>
    </citation>
    <scope>NUCLEOTIDE SEQUENCE</scope>
    <source>
        <strain evidence="2">CCBAS 213</strain>
    </source>
</reference>
<feature type="region of interest" description="Disordered" evidence="1">
    <location>
        <begin position="182"/>
        <end position="205"/>
    </location>
</feature>
<dbReference type="EMBL" id="JAUEPS010000007">
    <property type="protein sequence ID" value="KAK0463714.1"/>
    <property type="molecule type" value="Genomic_DNA"/>
</dbReference>
<accession>A0AA39NDW1</accession>
<sequence>MVAPLFDSDNQLAPPWHSYFTFSVVATLELFCDGEDDNMLWKLDSLQDRKHAGYCMQVEDSSEEDTKYYVLQVRPAQQGLTKAHSRKSQLARPTMCVPILPETAHPKSREPLAVSKPLSWENCYHPTCYNLCMRALAERRDHSQSTYVKGTLEFDKAVMEDYCQLLQDGLSDDRILRILSGQEGAPDTDIPDDASQTSTKSDARSEASQIFLAKVPGTDKLEEDRIFDPVMHINHVLLNLSQRFLIRHNYAETWVSFKKLYKSISLRATDQPLLGRRIRLFPTTLQ</sequence>
<dbReference type="AlphaFoldDB" id="A0AA39NDW1"/>
<dbReference type="GeneID" id="85349397"/>
<protein>
    <submittedName>
        <fullName evidence="2">Uncharacterized protein</fullName>
    </submittedName>
</protein>
<dbReference type="Proteomes" id="UP001175211">
    <property type="component" value="Unassembled WGS sequence"/>
</dbReference>
<comment type="caution">
    <text evidence="2">The sequence shown here is derived from an EMBL/GenBank/DDBJ whole genome shotgun (WGS) entry which is preliminary data.</text>
</comment>